<dbReference type="GO" id="GO:0015031">
    <property type="term" value="P:protein transport"/>
    <property type="evidence" value="ECO:0007669"/>
    <property type="project" value="UniProtKB-KW"/>
</dbReference>
<reference evidence="11" key="2">
    <citation type="journal article" date="2023" name="Int. J. Mol. Sci.">
        <title>De Novo Assembly and Annotation of 11 Diverse Shrub Willow (Salix) Genomes Reveals Novel Gene Organization in Sex-Linked Regions.</title>
        <authorList>
            <person name="Hyden B."/>
            <person name="Feng K."/>
            <person name="Yates T.B."/>
            <person name="Jawdy S."/>
            <person name="Cereghino C."/>
            <person name="Smart L.B."/>
            <person name="Muchero W."/>
        </authorList>
    </citation>
    <scope>NUCLEOTIDE SEQUENCE</scope>
    <source>
        <tissue evidence="11">Shoot tip</tissue>
    </source>
</reference>
<dbReference type="EMBL" id="JAPFFM010000017">
    <property type="protein sequence ID" value="KAJ6696014.1"/>
    <property type="molecule type" value="Genomic_DNA"/>
</dbReference>
<dbReference type="EMBL" id="JAPFFM010000017">
    <property type="protein sequence ID" value="KAJ6696013.1"/>
    <property type="molecule type" value="Genomic_DNA"/>
</dbReference>
<keyword evidence="8" id="KW-0732">Signal</keyword>
<dbReference type="GO" id="GO:0000139">
    <property type="term" value="C:Golgi membrane"/>
    <property type="evidence" value="ECO:0007669"/>
    <property type="project" value="UniProtKB-SubCell"/>
</dbReference>
<evidence type="ECO:0000256" key="5">
    <source>
        <dbReference type="ARBA" id="ARBA00022892"/>
    </source>
</evidence>
<keyword evidence="5 6" id="KW-0931">ER-Golgi transport</keyword>
<dbReference type="CDD" id="cd09233">
    <property type="entry name" value="ACE1-Sec16-like"/>
    <property type="match status" value="1"/>
</dbReference>
<dbReference type="Pfam" id="PF12932">
    <property type="entry name" value="Sec16"/>
    <property type="match status" value="1"/>
</dbReference>
<evidence type="ECO:0000256" key="4">
    <source>
        <dbReference type="ARBA" id="ARBA00022824"/>
    </source>
</evidence>
<dbReference type="GO" id="GO:0012507">
    <property type="term" value="C:ER to Golgi transport vesicle membrane"/>
    <property type="evidence" value="ECO:0007669"/>
    <property type="project" value="TreeGrafter"/>
</dbReference>
<keyword evidence="12" id="KW-1185">Reference proteome</keyword>
<gene>
    <name evidence="11" type="ORF">OIU74_015007</name>
</gene>
<proteinExistence type="inferred from homology"/>
<organism evidence="11 12">
    <name type="scientific">Salix koriyanagi</name>
    <dbReference type="NCBI Taxonomy" id="2511006"/>
    <lineage>
        <taxon>Eukaryota</taxon>
        <taxon>Viridiplantae</taxon>
        <taxon>Streptophyta</taxon>
        <taxon>Embryophyta</taxon>
        <taxon>Tracheophyta</taxon>
        <taxon>Spermatophyta</taxon>
        <taxon>Magnoliopsida</taxon>
        <taxon>eudicotyledons</taxon>
        <taxon>Gunneridae</taxon>
        <taxon>Pentapetalae</taxon>
        <taxon>rosids</taxon>
        <taxon>fabids</taxon>
        <taxon>Malpighiales</taxon>
        <taxon>Salicaceae</taxon>
        <taxon>Saliceae</taxon>
        <taxon>Salix</taxon>
    </lineage>
</organism>
<comment type="similarity">
    <text evidence="2 6">Belongs to the SEC16 family.</text>
</comment>
<dbReference type="InterPro" id="IPR024298">
    <property type="entry name" value="Sec16_Sec23-bd"/>
</dbReference>
<feature type="signal peptide" evidence="8">
    <location>
        <begin position="1"/>
        <end position="26"/>
    </location>
</feature>
<feature type="domain" description="Sec16 central conserved" evidence="10">
    <location>
        <begin position="301"/>
        <end position="424"/>
    </location>
</feature>
<reference evidence="11" key="1">
    <citation type="submission" date="2022-11" db="EMBL/GenBank/DDBJ databases">
        <authorList>
            <person name="Hyden B.L."/>
            <person name="Feng K."/>
            <person name="Yates T."/>
            <person name="Jawdy S."/>
            <person name="Smart L.B."/>
            <person name="Muchero W."/>
        </authorList>
    </citation>
    <scope>NUCLEOTIDE SEQUENCE</scope>
    <source>
        <tissue evidence="11">Shoot tip</tissue>
    </source>
</reference>
<dbReference type="PANTHER" id="PTHR13402:SF6">
    <property type="entry name" value="SECRETORY 16, ISOFORM I"/>
    <property type="match status" value="1"/>
</dbReference>
<dbReference type="AlphaFoldDB" id="A0A9Q0PX47"/>
<evidence type="ECO:0000256" key="1">
    <source>
        <dbReference type="ARBA" id="ARBA00004240"/>
    </source>
</evidence>
<keyword evidence="4 6" id="KW-0256">Endoplasmic reticulum</keyword>
<dbReference type="GO" id="GO:0007030">
    <property type="term" value="P:Golgi organization"/>
    <property type="evidence" value="ECO:0007669"/>
    <property type="project" value="TreeGrafter"/>
</dbReference>
<name>A0A9Q0PX47_9ROSI</name>
<keyword evidence="3 6" id="KW-0813">Transport</keyword>
<evidence type="ECO:0000256" key="3">
    <source>
        <dbReference type="ARBA" id="ARBA00022448"/>
    </source>
</evidence>
<dbReference type="InterPro" id="IPR024340">
    <property type="entry name" value="Sec16_CCD"/>
</dbReference>
<sequence>MLLMLRQACKALLMGLWGDEWASASASDGKTEVNYLQQTSQSVVGTVAETSTTESVSSWNQISNGNNNGYPEHMVFDPQYPGWYYDTMVGEWCSLESYSSSAESSTVQTNGQQNQNGFAFSDPYLQNSSSTYAEYGQADKYGSQGYNSQGQHGRWDESYGSYNQQNLNMWQPQTTAKIDTVSNFGGNQQLEKLYGSDFSMNNHVDQQKAINSLGTVPSYDQASQSNGEVNGLVGLQSFVPGGNFSQQYDQGTGKQNEQANFSNDYYSSQKQVSVTHQSFQSNQQFSYAPNTGRSSAGRPPHALVTFGFGGKLIVMKDGNSLRNSSFDNQGHVGGSISVMNLMEVLSGSSDNALSVGGSTCSYFRALCQQSFPGPLVGGSFGNKELNKWIDERIAHCELRDVDHTKGKALRLLLSLLKIGCQHYGKLRSPFGSDILLKESDAPESAVAELFGSAKRNGTQFSEFGALDHCLQNMPSEGQIRATASEVQHLLVSGRKNEALQCAQEGQLWGPALVLASQLGDQYYVDTVKLMALRQLVAGSPLRTLCLLIAGQPAEVFSTNATGHGGLCGDFSTPQQPIQLGANGMLDDWEENLAVITANRTKDDELVLIHLGDCLWKDRSEITAAHICYLVAEANFESYSDTARLCLIGADHWKHPRTYVSPEAIQRTELYEYSKLGKVSESLKYCQAVLKSLKTGRAPEVETWKQLVLSLEERSRAHQQGGYTANLAPAKLVGKLLNFFDSTAHRVVGGLPPPIPSASQGSVQDSHHQHAGSQSLR</sequence>
<evidence type="ECO:0000256" key="8">
    <source>
        <dbReference type="SAM" id="SignalP"/>
    </source>
</evidence>
<feature type="domain" description="Sec16 Sec23-binding" evidence="9">
    <location>
        <begin position="486"/>
        <end position="673"/>
    </location>
</feature>
<dbReference type="PANTHER" id="PTHR13402">
    <property type="entry name" value="RGPR-RELATED"/>
    <property type="match status" value="1"/>
</dbReference>
<evidence type="ECO:0000256" key="6">
    <source>
        <dbReference type="RuleBase" id="RU364101"/>
    </source>
</evidence>
<evidence type="ECO:0000259" key="9">
    <source>
        <dbReference type="Pfam" id="PF12931"/>
    </source>
</evidence>
<comment type="subcellular location">
    <subcellularLocation>
        <location evidence="1">Endoplasmic reticulum</location>
    </subcellularLocation>
    <subcellularLocation>
        <location evidence="6">Golgi apparatus membrane</location>
    </subcellularLocation>
</comment>
<protein>
    <recommendedName>
        <fullName evidence="6">Protein transport protein sec16</fullName>
    </recommendedName>
</protein>
<evidence type="ECO:0000259" key="10">
    <source>
        <dbReference type="Pfam" id="PF12932"/>
    </source>
</evidence>
<keyword evidence="6" id="KW-0472">Membrane</keyword>
<evidence type="ECO:0000313" key="11">
    <source>
        <dbReference type="EMBL" id="KAJ6696013.1"/>
    </source>
</evidence>
<dbReference type="GO" id="GO:0016192">
    <property type="term" value="P:vesicle-mediated transport"/>
    <property type="evidence" value="ECO:0007669"/>
    <property type="project" value="UniProtKB-KW"/>
</dbReference>
<dbReference type="Proteomes" id="UP001151752">
    <property type="component" value="Chromosome 3"/>
</dbReference>
<keyword evidence="6" id="KW-0333">Golgi apparatus</keyword>
<dbReference type="EMBL" id="JAPFFM010000017">
    <property type="protein sequence ID" value="KAJ6696012.1"/>
    <property type="molecule type" value="Genomic_DNA"/>
</dbReference>
<evidence type="ECO:0000256" key="7">
    <source>
        <dbReference type="SAM" id="MobiDB-lite"/>
    </source>
</evidence>
<dbReference type="GO" id="GO:0070971">
    <property type="term" value="C:endoplasmic reticulum exit site"/>
    <property type="evidence" value="ECO:0007669"/>
    <property type="project" value="TreeGrafter"/>
</dbReference>
<dbReference type="GO" id="GO:0070973">
    <property type="term" value="P:protein localization to endoplasmic reticulum exit site"/>
    <property type="evidence" value="ECO:0007669"/>
    <property type="project" value="TreeGrafter"/>
</dbReference>
<dbReference type="Pfam" id="PF12931">
    <property type="entry name" value="TPR_Sec16"/>
    <property type="match status" value="1"/>
</dbReference>
<feature type="region of interest" description="Disordered" evidence="7">
    <location>
        <begin position="749"/>
        <end position="776"/>
    </location>
</feature>
<evidence type="ECO:0000313" key="12">
    <source>
        <dbReference type="Proteomes" id="UP001151752"/>
    </source>
</evidence>
<dbReference type="Gene3D" id="1.25.40.1030">
    <property type="match status" value="1"/>
</dbReference>
<comment type="caution">
    <text evidence="11">The sequence shown here is derived from an EMBL/GenBank/DDBJ whole genome shotgun (WGS) entry which is preliminary data.</text>
</comment>
<feature type="chain" id="PRO_5040654076" description="Protein transport protein sec16" evidence="8">
    <location>
        <begin position="27"/>
        <end position="776"/>
    </location>
</feature>
<accession>A0A9Q0PX47</accession>
<evidence type="ECO:0000256" key="2">
    <source>
        <dbReference type="ARBA" id="ARBA00005927"/>
    </source>
</evidence>
<keyword evidence="6" id="KW-0653">Protein transport</keyword>